<dbReference type="EMBL" id="JAUJFL010000004">
    <property type="protein sequence ID" value="KAK2605498.1"/>
    <property type="molecule type" value="Genomic_DNA"/>
</dbReference>
<name>A0AAD9W2A4_PHOAM</name>
<reference evidence="1" key="1">
    <citation type="submission" date="2023-06" db="EMBL/GenBank/DDBJ databases">
        <authorList>
            <person name="Noh H."/>
        </authorList>
    </citation>
    <scope>NUCLEOTIDE SEQUENCE</scope>
    <source>
        <strain evidence="1">DUCC20226</strain>
    </source>
</reference>
<protein>
    <recommendedName>
        <fullName evidence="3">Hypersensitive response-inducing protein</fullName>
    </recommendedName>
</protein>
<evidence type="ECO:0000313" key="2">
    <source>
        <dbReference type="Proteomes" id="UP001265746"/>
    </source>
</evidence>
<dbReference type="AlphaFoldDB" id="A0AAD9W2A4"/>
<evidence type="ECO:0008006" key="3">
    <source>
        <dbReference type="Google" id="ProtNLM"/>
    </source>
</evidence>
<sequence>MWRHHHHHHHHYKLNTLHTLNNTISNLFNQTLKTIKMQFSTGAIFALAAAVASADAVFHVSDFSAACIAHSSQCSYSFGVVQIGNGETTPVQCSALVTSNGELPEVTDGTCENSSRTWKITKFSNNHASGLELEVSQQVTPSSTQSARYDIFSGSLEMQQTGASTQQVYTGETEFDLVN</sequence>
<keyword evidence="2" id="KW-1185">Reference proteome</keyword>
<proteinExistence type="predicted"/>
<organism evidence="1 2">
    <name type="scientific">Phomopsis amygdali</name>
    <name type="common">Fusicoccum amygdali</name>
    <dbReference type="NCBI Taxonomy" id="1214568"/>
    <lineage>
        <taxon>Eukaryota</taxon>
        <taxon>Fungi</taxon>
        <taxon>Dikarya</taxon>
        <taxon>Ascomycota</taxon>
        <taxon>Pezizomycotina</taxon>
        <taxon>Sordariomycetes</taxon>
        <taxon>Sordariomycetidae</taxon>
        <taxon>Diaporthales</taxon>
        <taxon>Diaporthaceae</taxon>
        <taxon>Diaporthe</taxon>
    </lineage>
</organism>
<accession>A0AAD9W2A4</accession>
<evidence type="ECO:0000313" key="1">
    <source>
        <dbReference type="EMBL" id="KAK2605498.1"/>
    </source>
</evidence>
<comment type="caution">
    <text evidence="1">The sequence shown here is derived from an EMBL/GenBank/DDBJ whole genome shotgun (WGS) entry which is preliminary data.</text>
</comment>
<gene>
    <name evidence="1" type="ORF">N8I77_008331</name>
</gene>
<dbReference type="Proteomes" id="UP001265746">
    <property type="component" value="Unassembled WGS sequence"/>
</dbReference>